<evidence type="ECO:0000313" key="1">
    <source>
        <dbReference type="EMBL" id="KAF9654224.1"/>
    </source>
</evidence>
<keyword evidence="2" id="KW-1185">Reference proteome</keyword>
<evidence type="ECO:0000313" key="2">
    <source>
        <dbReference type="Proteomes" id="UP000886501"/>
    </source>
</evidence>
<gene>
    <name evidence="1" type="ORF">BDM02DRAFT_3182051</name>
</gene>
<dbReference type="EMBL" id="MU117961">
    <property type="protein sequence ID" value="KAF9654224.1"/>
    <property type="molecule type" value="Genomic_DNA"/>
</dbReference>
<reference evidence="1" key="2">
    <citation type="journal article" date="2020" name="Nat. Commun.">
        <title>Large-scale genome sequencing of mycorrhizal fungi provides insights into the early evolution of symbiotic traits.</title>
        <authorList>
            <person name="Miyauchi S."/>
            <person name="Kiss E."/>
            <person name="Kuo A."/>
            <person name="Drula E."/>
            <person name="Kohler A."/>
            <person name="Sanchez-Garcia M."/>
            <person name="Morin E."/>
            <person name="Andreopoulos B."/>
            <person name="Barry K.W."/>
            <person name="Bonito G."/>
            <person name="Buee M."/>
            <person name="Carver A."/>
            <person name="Chen C."/>
            <person name="Cichocki N."/>
            <person name="Clum A."/>
            <person name="Culley D."/>
            <person name="Crous P.W."/>
            <person name="Fauchery L."/>
            <person name="Girlanda M."/>
            <person name="Hayes R.D."/>
            <person name="Keri Z."/>
            <person name="LaButti K."/>
            <person name="Lipzen A."/>
            <person name="Lombard V."/>
            <person name="Magnuson J."/>
            <person name="Maillard F."/>
            <person name="Murat C."/>
            <person name="Nolan M."/>
            <person name="Ohm R.A."/>
            <person name="Pangilinan J."/>
            <person name="Pereira M.F."/>
            <person name="Perotto S."/>
            <person name="Peter M."/>
            <person name="Pfister S."/>
            <person name="Riley R."/>
            <person name="Sitrit Y."/>
            <person name="Stielow J.B."/>
            <person name="Szollosi G."/>
            <person name="Zifcakova L."/>
            <person name="Stursova M."/>
            <person name="Spatafora J.W."/>
            <person name="Tedersoo L."/>
            <person name="Vaario L.M."/>
            <person name="Yamada A."/>
            <person name="Yan M."/>
            <person name="Wang P."/>
            <person name="Xu J."/>
            <person name="Bruns T."/>
            <person name="Baldrian P."/>
            <person name="Vilgalys R."/>
            <person name="Dunand C."/>
            <person name="Henrissat B."/>
            <person name="Grigoriev I.V."/>
            <person name="Hibbett D."/>
            <person name="Nagy L.G."/>
            <person name="Martin F.M."/>
        </authorList>
    </citation>
    <scope>NUCLEOTIDE SEQUENCE</scope>
    <source>
        <strain evidence="1">P2</strain>
    </source>
</reference>
<accession>A0ACB6ZXE5</accession>
<proteinExistence type="predicted"/>
<name>A0ACB6ZXE5_THEGA</name>
<protein>
    <submittedName>
        <fullName evidence="1">Uncharacterized protein</fullName>
    </submittedName>
</protein>
<sequence length="538" mass="59532">MPQTPQTLYRSMDFIRQRFLQAEQDFLLAARSDTRALAEFADRWETLRADWESCLREADACTQQLVNGVVTRIEELAVYFHDSESRNRSLEDDLIGSLEDVFASLALEDCTIAGEGLITDEPSEAAEPSSPDSSAASPAQWLLHNLHNPYPLPHVPFTIGRSASSKYTKDWFAKARQRIGWTRLLRDRFSGCRTLAIDAAFRAFVRDDPNNPLDADLKVAFLAIKSHAEFVYGDETVVPQSSSKRLRSVSPTPSLTFSSSSEDTDDELYPISPLDRSFKRPSKRTSSDLFKPFSPKRRRTESPPPLLQPSDVVSPYTKTPPLRSRKRRLSESDSDYSQPKRPRGMGGGRPYAVSDPLSVSPVPVRLDFDQTFQIPNPASISPPDPTSFDLDFFNLPPCIGLSNVVSSTDTAVSADAFTTLFEIPQIGLLQPALPSFDSDWTEFLNFEPYLSHSRSSPLLTPSSASTPLLVYDPIISPSSPPDSGFSSPNSFLDILPHLSEKSLQFPIAVDPTTQGQDFLLPPGDDAGIPFPSASLSIH</sequence>
<dbReference type="Proteomes" id="UP000886501">
    <property type="component" value="Unassembled WGS sequence"/>
</dbReference>
<comment type="caution">
    <text evidence="1">The sequence shown here is derived from an EMBL/GenBank/DDBJ whole genome shotgun (WGS) entry which is preliminary data.</text>
</comment>
<reference evidence="1" key="1">
    <citation type="submission" date="2019-10" db="EMBL/GenBank/DDBJ databases">
        <authorList>
            <consortium name="DOE Joint Genome Institute"/>
            <person name="Kuo A."/>
            <person name="Miyauchi S."/>
            <person name="Kiss E."/>
            <person name="Drula E."/>
            <person name="Kohler A."/>
            <person name="Sanchez-Garcia M."/>
            <person name="Andreopoulos B."/>
            <person name="Barry K.W."/>
            <person name="Bonito G."/>
            <person name="Buee M."/>
            <person name="Carver A."/>
            <person name="Chen C."/>
            <person name="Cichocki N."/>
            <person name="Clum A."/>
            <person name="Culley D."/>
            <person name="Crous P.W."/>
            <person name="Fauchery L."/>
            <person name="Girlanda M."/>
            <person name="Hayes R."/>
            <person name="Keri Z."/>
            <person name="Labutti K."/>
            <person name="Lipzen A."/>
            <person name="Lombard V."/>
            <person name="Magnuson J."/>
            <person name="Maillard F."/>
            <person name="Morin E."/>
            <person name="Murat C."/>
            <person name="Nolan M."/>
            <person name="Ohm R."/>
            <person name="Pangilinan J."/>
            <person name="Pereira M."/>
            <person name="Perotto S."/>
            <person name="Peter M."/>
            <person name="Riley R."/>
            <person name="Sitrit Y."/>
            <person name="Stielow B."/>
            <person name="Szollosi G."/>
            <person name="Zifcakova L."/>
            <person name="Stursova M."/>
            <person name="Spatafora J.W."/>
            <person name="Tedersoo L."/>
            <person name="Vaario L.-M."/>
            <person name="Yamada A."/>
            <person name="Yan M."/>
            <person name="Wang P."/>
            <person name="Xu J."/>
            <person name="Bruns T."/>
            <person name="Baldrian P."/>
            <person name="Vilgalys R."/>
            <person name="Henrissat B."/>
            <person name="Grigoriev I.V."/>
            <person name="Hibbett D."/>
            <person name="Nagy L.G."/>
            <person name="Martin F.M."/>
        </authorList>
    </citation>
    <scope>NUCLEOTIDE SEQUENCE</scope>
    <source>
        <strain evidence="1">P2</strain>
    </source>
</reference>
<organism evidence="1 2">
    <name type="scientific">Thelephora ganbajun</name>
    <name type="common">Ganba fungus</name>
    <dbReference type="NCBI Taxonomy" id="370292"/>
    <lineage>
        <taxon>Eukaryota</taxon>
        <taxon>Fungi</taxon>
        <taxon>Dikarya</taxon>
        <taxon>Basidiomycota</taxon>
        <taxon>Agaricomycotina</taxon>
        <taxon>Agaricomycetes</taxon>
        <taxon>Thelephorales</taxon>
        <taxon>Thelephoraceae</taxon>
        <taxon>Thelephora</taxon>
    </lineage>
</organism>